<reference evidence="2 3" key="1">
    <citation type="submission" date="2014-03" db="EMBL/GenBank/DDBJ databases">
        <title>Draft genome sequence of Deinococcus phoenicis 1P10ME.</title>
        <authorList>
            <person name="Stepanov V.G."/>
            <person name="Vaishampayan P."/>
            <person name="Venkateswaran K."/>
            <person name="Fox G.E."/>
        </authorList>
    </citation>
    <scope>NUCLEOTIDE SEQUENCE [LARGE SCALE GENOMIC DNA]</scope>
    <source>
        <strain evidence="2 3">1P10ME</strain>
    </source>
</reference>
<dbReference type="PROSITE" id="PS50005">
    <property type="entry name" value="TPR"/>
    <property type="match status" value="1"/>
</dbReference>
<dbReference type="PANTHER" id="PTHR12558:SF33">
    <property type="entry name" value="BLL7664 PROTEIN"/>
    <property type="match status" value="1"/>
</dbReference>
<feature type="repeat" description="TPR" evidence="1">
    <location>
        <begin position="247"/>
        <end position="280"/>
    </location>
</feature>
<evidence type="ECO:0000256" key="1">
    <source>
        <dbReference type="PROSITE-ProRule" id="PRU00339"/>
    </source>
</evidence>
<dbReference type="AlphaFoldDB" id="A0A016QT82"/>
<dbReference type="InterPro" id="IPR036388">
    <property type="entry name" value="WH-like_DNA-bd_sf"/>
</dbReference>
<dbReference type="Gene3D" id="1.10.10.10">
    <property type="entry name" value="Winged helix-like DNA-binding domain superfamily/Winged helix DNA-binding domain"/>
    <property type="match status" value="1"/>
</dbReference>
<name>A0A016QT82_9DEIO</name>
<dbReference type="SMART" id="SM00028">
    <property type="entry name" value="TPR"/>
    <property type="match status" value="4"/>
</dbReference>
<gene>
    <name evidence="2" type="ORF">DEIPH_ctg011orf0199</name>
</gene>
<dbReference type="InterPro" id="IPR011990">
    <property type="entry name" value="TPR-like_helical_dom_sf"/>
</dbReference>
<dbReference type="PANTHER" id="PTHR12558">
    <property type="entry name" value="CELL DIVISION CYCLE 16,23,27"/>
    <property type="match status" value="1"/>
</dbReference>
<evidence type="ECO:0000313" key="2">
    <source>
        <dbReference type="EMBL" id="EYB69206.1"/>
    </source>
</evidence>
<evidence type="ECO:0000313" key="3">
    <source>
        <dbReference type="Proteomes" id="UP000020492"/>
    </source>
</evidence>
<dbReference type="PATRIC" id="fig|1476583.3.peg.807"/>
<dbReference type="eggNOG" id="COG0457">
    <property type="taxonomic scope" value="Bacteria"/>
</dbReference>
<dbReference type="Proteomes" id="UP000020492">
    <property type="component" value="Unassembled WGS sequence"/>
</dbReference>
<dbReference type="InterPro" id="IPR019734">
    <property type="entry name" value="TPR_rpt"/>
</dbReference>
<sequence>MLSVTDEELAASVAALLEEGQDALALRTLTLAAGDVQLTARLTFLLDLLTRLPADLLGSEPGVRLHLQLLSGLRRHDRVLEVTAAAHAAGLSAPFLDVYRGWALSQQDLFPEALAALAPALQTGPDALDLTPVEDTLAWRVRARSLARQGQDGWREAYARARRRAAGRPLALVWLEEGATLGRRGDVVDALAAYAQALPLVEGDPYYRALTLHNMGLVCLRACRFEEAETYFQRVRQVRRRAAAFQARAQCGEAAVRRALGEWERAEAAYRAALDLDPDDDDRRQAWRGLGHTLRLAGRPLSALEWLTRAANVTAGQRQTGRSWVFVDLAAAHAALRDPRAAQAALDRTGPLSGEDADREQIVRAELARQAGDAGTALALLQPLDRRTLWAREEAHAFPALFALLGRGRPAPLARPACPHVLVRAAGPLDVRVNGRRVPLAPTALAGVLLVALLEAGGQAGTGQLALAVSGHEERRERHGKQAVSRLARELRRALGWEGSVRASAGAYFLDPQADWRYDVREAQAAGQPVEAFLSGVTLPWVLDRETELRQQGSGSFSPDSG</sequence>
<dbReference type="EMBL" id="JHAC01000011">
    <property type="protein sequence ID" value="EYB69206.1"/>
    <property type="molecule type" value="Genomic_DNA"/>
</dbReference>
<keyword evidence="3" id="KW-1185">Reference proteome</keyword>
<accession>A0A016QT82</accession>
<dbReference type="SUPFAM" id="SSF48452">
    <property type="entry name" value="TPR-like"/>
    <property type="match status" value="2"/>
</dbReference>
<dbReference type="Gene3D" id="1.25.40.10">
    <property type="entry name" value="Tetratricopeptide repeat domain"/>
    <property type="match status" value="1"/>
</dbReference>
<comment type="caution">
    <text evidence="2">The sequence shown here is derived from an EMBL/GenBank/DDBJ whole genome shotgun (WGS) entry which is preliminary data.</text>
</comment>
<dbReference type="Pfam" id="PF13424">
    <property type="entry name" value="TPR_12"/>
    <property type="match status" value="2"/>
</dbReference>
<organism evidence="2 3">
    <name type="scientific">Deinococcus phoenicis</name>
    <dbReference type="NCBI Taxonomy" id="1476583"/>
    <lineage>
        <taxon>Bacteria</taxon>
        <taxon>Thermotogati</taxon>
        <taxon>Deinococcota</taxon>
        <taxon>Deinococci</taxon>
        <taxon>Deinococcales</taxon>
        <taxon>Deinococcaceae</taxon>
        <taxon>Deinococcus</taxon>
    </lineage>
</organism>
<protein>
    <submittedName>
        <fullName evidence="2">Uncharacterized protein</fullName>
    </submittedName>
</protein>
<keyword evidence="1" id="KW-0802">TPR repeat</keyword>
<proteinExistence type="predicted"/>
<dbReference type="STRING" id="1476583.DEIPH_ctg011orf0199"/>